<gene>
    <name evidence="1" type="ORF">BDV95DRAFT_607897</name>
</gene>
<reference evidence="1 2" key="1">
    <citation type="submission" date="2020-01" db="EMBL/GenBank/DDBJ databases">
        <authorList>
            <consortium name="DOE Joint Genome Institute"/>
            <person name="Haridas S."/>
            <person name="Albert R."/>
            <person name="Binder M."/>
            <person name="Bloem J."/>
            <person name="Labutti K."/>
            <person name="Salamov A."/>
            <person name="Andreopoulos B."/>
            <person name="Baker S.E."/>
            <person name="Barry K."/>
            <person name="Bills G."/>
            <person name="Bluhm B.H."/>
            <person name="Cannon C."/>
            <person name="Castanera R."/>
            <person name="Culley D.E."/>
            <person name="Daum C."/>
            <person name="Ezra D."/>
            <person name="Gonzalez J.B."/>
            <person name="Henrissat B."/>
            <person name="Kuo A."/>
            <person name="Liang C."/>
            <person name="Lipzen A."/>
            <person name="Lutzoni F."/>
            <person name="Magnuson J."/>
            <person name="Mondo S."/>
            <person name="Nolan M."/>
            <person name="Ohm R."/>
            <person name="Pangilinan J."/>
            <person name="Park H.-J.H."/>
            <person name="Ramirez L."/>
            <person name="Alfaro M."/>
            <person name="Sun H."/>
            <person name="Tritt A."/>
            <person name="Yoshinaga Y."/>
            <person name="Zwiers L.-H.L."/>
            <person name="Turgeon B.G."/>
            <person name="Goodwin S.B."/>
            <person name="Spatafora J.W."/>
            <person name="Crous P.W."/>
            <person name="Grigoriev I.V."/>
        </authorList>
    </citation>
    <scope>NUCLEOTIDE SEQUENCE [LARGE SCALE GENOMIC DNA]</scope>
    <source>
        <strain evidence="1 2">CBS 611.86</strain>
    </source>
</reference>
<organism evidence="1 2">
    <name type="scientific">Massariosphaeria phaeospora</name>
    <dbReference type="NCBI Taxonomy" id="100035"/>
    <lineage>
        <taxon>Eukaryota</taxon>
        <taxon>Fungi</taxon>
        <taxon>Dikarya</taxon>
        <taxon>Ascomycota</taxon>
        <taxon>Pezizomycotina</taxon>
        <taxon>Dothideomycetes</taxon>
        <taxon>Pleosporomycetidae</taxon>
        <taxon>Pleosporales</taxon>
        <taxon>Pleosporales incertae sedis</taxon>
        <taxon>Massariosphaeria</taxon>
    </lineage>
</organism>
<dbReference type="Gene3D" id="3.80.10.10">
    <property type="entry name" value="Ribonuclease Inhibitor"/>
    <property type="match status" value="1"/>
</dbReference>
<dbReference type="AlphaFoldDB" id="A0A7C8MJF9"/>
<protein>
    <submittedName>
        <fullName evidence="1">Uncharacterized protein</fullName>
    </submittedName>
</protein>
<dbReference type="InterPro" id="IPR032675">
    <property type="entry name" value="LRR_dom_sf"/>
</dbReference>
<comment type="caution">
    <text evidence="1">The sequence shown here is derived from an EMBL/GenBank/DDBJ whole genome shotgun (WGS) entry which is preliminary data.</text>
</comment>
<proteinExistence type="predicted"/>
<accession>A0A7C8MJF9</accession>
<evidence type="ECO:0000313" key="2">
    <source>
        <dbReference type="Proteomes" id="UP000481861"/>
    </source>
</evidence>
<dbReference type="SUPFAM" id="SSF52047">
    <property type="entry name" value="RNI-like"/>
    <property type="match status" value="1"/>
</dbReference>
<dbReference type="EMBL" id="JAADJZ010000013">
    <property type="protein sequence ID" value="KAF2870764.1"/>
    <property type="molecule type" value="Genomic_DNA"/>
</dbReference>
<dbReference type="Proteomes" id="UP000481861">
    <property type="component" value="Unassembled WGS sequence"/>
</dbReference>
<dbReference type="OrthoDB" id="3799527at2759"/>
<name>A0A7C8MJF9_9PLEO</name>
<sequence>MPDLAPIQKLPQELYDEIFSHFKEPYTGASGWTPDRNGATKKPYCAAQYDHARRVFRDYALHANADLRSVRLVSRSFYRSATKLMFGDCVVRSSAFQTKATHSFAASNITPFMAHAIKRLRVDFCESDPESKRLFAKAGPGLAKQTTADALLEFIRGHPSAISKLPNLECLMVTAPRYLNSGTEWSDQLDLDLDVVDRLRSSLVSVFSAAKFEFLTDLRLSLPCAYDFAVLSEALSDEMCLQLQHLYLEYTDATGQGGCRMYKTWCDYRGDPYEMSDARVPLSNLQQRYPNAEYAAHICTLIGRCCNLESLGLAATHHFEGNLLNWKPALGKGLKTLYLRRVRINSDVLIGLVSPHPETKSPLFSLRFNEVDLLSGSWAQVFSHISENCPSLSYLSPDHLSYAQEGESSHLSSRREFPVCPGHPPDRRELDALVLKLSTKLDG</sequence>
<evidence type="ECO:0000313" key="1">
    <source>
        <dbReference type="EMBL" id="KAF2870764.1"/>
    </source>
</evidence>
<keyword evidence="2" id="KW-1185">Reference proteome</keyword>